<protein>
    <submittedName>
        <fullName evidence="1">Uncharacterized protein</fullName>
    </submittedName>
</protein>
<dbReference type="EMBL" id="MW182860">
    <property type="protein sequence ID" value="QTE03537.1"/>
    <property type="molecule type" value="Genomic_DNA"/>
</dbReference>
<name>A0A8A4XBM5_9VIRU</name>
<organism evidence="1">
    <name type="scientific">Phoenicopteridae CRESS-DNA-virus sp</name>
    <dbReference type="NCBI Taxonomy" id="2815051"/>
    <lineage>
        <taxon>Viruses</taxon>
        <taxon>Monodnaviria</taxon>
        <taxon>Shotokuvirae</taxon>
        <taxon>Cressdnaviricota</taxon>
    </lineage>
</organism>
<proteinExistence type="predicted"/>
<evidence type="ECO:0000313" key="1">
    <source>
        <dbReference type="EMBL" id="QTE03537.1"/>
    </source>
</evidence>
<accession>A0A8A4XBM5</accession>
<sequence>MDTDSSASIDYSDTEELDEVLVAIRDEEEDFIDIYNPLWFPPGVSLVDSAGSHPSHHCYTHTQHMLHDEVEQVRAAVIYQTQTPRPCDQRMTRHEAVTWVGKLTQYPSYLLLTYGPNDKQDALQQHRGHLVRDIVPPTCLSIADRLNLAELAKLTAQDRHHTLNDAVAPAFAADRPLIKFLINVMPSSYTHPSHMAGWRLPDTHCKEESHPLFAFHHTKRLQANNWCIADDDAIKKAARLENRRENQDLHLVFDLVCAYLLTDPMFDNYDSPKPLKYHCMSEFIPWSMIARHMDTGLFKQCIAPWFQAIHIMHWSLYVKYNLFAPPCEKQFFKTYHDEGVCYTVYPWSLCPYAGRLEFYAGVLTPKLIFEVDLQVRSKRMYTWPNSDFDEMPFALCYPTHHYYTTTDARGINEFIEF</sequence>
<reference evidence="1" key="1">
    <citation type="submission" date="2020-10" db="EMBL/GenBank/DDBJ databases">
        <title>CRESS DNA virus dark matter in the feces of wild birds.</title>
        <authorList>
            <person name="Yang S."/>
            <person name="Zhang W."/>
        </authorList>
    </citation>
    <scope>NUCLEOTIDE SEQUENCE</scope>
    <source>
        <strain evidence="1">Fmg67cir25</strain>
    </source>
</reference>